<sequence>MINLVKVLSVLLQVFLLLSLFSFASGVANAVAAFPTADPKLIAGELSAGIVLSLIQVIPAMVGFALSFWCIKKSTEASKVYLKLCKLFAYLWLLFIPIGIILGIKQLKIINGA</sequence>
<proteinExistence type="predicted"/>
<dbReference type="RefSeq" id="WP_274050426.1">
    <property type="nucleotide sequence ID" value="NZ_CP059693.1"/>
</dbReference>
<organism evidence="2 3">
    <name type="scientific">Thalassomonas haliotis</name>
    <dbReference type="NCBI Taxonomy" id="485448"/>
    <lineage>
        <taxon>Bacteria</taxon>
        <taxon>Pseudomonadati</taxon>
        <taxon>Pseudomonadota</taxon>
        <taxon>Gammaproteobacteria</taxon>
        <taxon>Alteromonadales</taxon>
        <taxon>Colwelliaceae</taxon>
        <taxon>Thalassomonas</taxon>
    </lineage>
</organism>
<keyword evidence="3" id="KW-1185">Reference proteome</keyword>
<protein>
    <submittedName>
        <fullName evidence="2">Uncharacterized protein</fullName>
    </submittedName>
</protein>
<accession>A0ABY7VAN4</accession>
<keyword evidence="1" id="KW-1133">Transmembrane helix</keyword>
<evidence type="ECO:0000313" key="2">
    <source>
        <dbReference type="EMBL" id="WDE10391.1"/>
    </source>
</evidence>
<keyword evidence="1" id="KW-0812">Transmembrane</keyword>
<name>A0ABY7VAN4_9GAMM</name>
<feature type="transmembrane region" description="Helical" evidence="1">
    <location>
        <begin position="87"/>
        <end position="104"/>
    </location>
</feature>
<dbReference type="EMBL" id="CP059693">
    <property type="protein sequence ID" value="WDE10391.1"/>
    <property type="molecule type" value="Genomic_DNA"/>
</dbReference>
<evidence type="ECO:0000313" key="3">
    <source>
        <dbReference type="Proteomes" id="UP001215231"/>
    </source>
</evidence>
<keyword evidence="1" id="KW-0472">Membrane</keyword>
<dbReference type="Proteomes" id="UP001215231">
    <property type="component" value="Chromosome"/>
</dbReference>
<gene>
    <name evidence="2" type="ORF">H3N35_19235</name>
</gene>
<reference evidence="2 3" key="1">
    <citation type="journal article" date="2022" name="Mar. Drugs">
        <title>Bioassay-Guided Fractionation Leads to the Detection of Cholic Acid Generated by the Rare Thalassomonas sp.</title>
        <authorList>
            <person name="Pheiffer F."/>
            <person name="Schneider Y.K."/>
            <person name="Hansen E.H."/>
            <person name="Andersen J.H."/>
            <person name="Isaksson J."/>
            <person name="Busche T."/>
            <person name="R C."/>
            <person name="Kalinowski J."/>
            <person name="Zyl L.V."/>
            <person name="Trindade M."/>
        </authorList>
    </citation>
    <scope>NUCLEOTIDE SEQUENCE [LARGE SCALE GENOMIC DNA]</scope>
    <source>
        <strain evidence="2 3">A5K-61T</strain>
    </source>
</reference>
<evidence type="ECO:0000256" key="1">
    <source>
        <dbReference type="SAM" id="Phobius"/>
    </source>
</evidence>
<feature type="transmembrane region" description="Helical" evidence="1">
    <location>
        <begin position="46"/>
        <end position="66"/>
    </location>
</feature>